<dbReference type="Proteomes" id="UP000264062">
    <property type="component" value="Unassembled WGS sequence"/>
</dbReference>
<keyword evidence="1" id="KW-0732">Signal</keyword>
<proteinExistence type="predicted"/>
<evidence type="ECO:0000313" key="2">
    <source>
        <dbReference type="EMBL" id="HAV92602.1"/>
    </source>
</evidence>
<dbReference type="EMBL" id="DMZY01000160">
    <property type="protein sequence ID" value="HAV92602.1"/>
    <property type="molecule type" value="Genomic_DNA"/>
</dbReference>
<dbReference type="Gene3D" id="3.30.700.10">
    <property type="entry name" value="Glycoprotein, Type 4 Pilin"/>
    <property type="match status" value="1"/>
</dbReference>
<comment type="caution">
    <text evidence="2">The sequence shown here is derived from an EMBL/GenBank/DDBJ whole genome shotgun (WGS) entry which is preliminary data.</text>
</comment>
<feature type="signal peptide" evidence="1">
    <location>
        <begin position="1"/>
        <end position="20"/>
    </location>
</feature>
<accession>A0A350HAN6</accession>
<reference evidence="2 3" key="1">
    <citation type="journal article" date="2018" name="Nat. Biotechnol.">
        <title>A standardized bacterial taxonomy based on genome phylogeny substantially revises the tree of life.</title>
        <authorList>
            <person name="Parks D.H."/>
            <person name="Chuvochina M."/>
            <person name="Waite D.W."/>
            <person name="Rinke C."/>
            <person name="Skarshewski A."/>
            <person name="Chaumeil P.A."/>
            <person name="Hugenholtz P."/>
        </authorList>
    </citation>
    <scope>NUCLEOTIDE SEQUENCE [LARGE SCALE GENOMIC DNA]</scope>
    <source>
        <strain evidence="2">UBA9956</strain>
    </source>
</reference>
<sequence length="140" mass="16229">MKKFAIALMLISVLFTFSCTKNKGTSMDFAAIKDAQRTMTKLGNLMEQYYVENESYPLTQEQFEKDIRPYFITYNTENQEVDKWNEMVENVFSGGKIIYTSNDPKKTYFAYGKAKDSNETVVFCRPAMQHDSTNMIATEE</sequence>
<name>A0A350HAN6_UNCW3</name>
<gene>
    <name evidence="2" type="ORF">DCW38_05415</name>
</gene>
<evidence type="ECO:0008006" key="4">
    <source>
        <dbReference type="Google" id="ProtNLM"/>
    </source>
</evidence>
<dbReference type="AlphaFoldDB" id="A0A350HAN6"/>
<evidence type="ECO:0000313" key="3">
    <source>
        <dbReference type="Proteomes" id="UP000264062"/>
    </source>
</evidence>
<feature type="chain" id="PRO_5016806887" description="Type II secretion system protein GspG C-terminal domain-containing protein" evidence="1">
    <location>
        <begin position="21"/>
        <end position="140"/>
    </location>
</feature>
<dbReference type="PROSITE" id="PS51257">
    <property type="entry name" value="PROKAR_LIPOPROTEIN"/>
    <property type="match status" value="1"/>
</dbReference>
<protein>
    <recommendedName>
        <fullName evidence="4">Type II secretion system protein GspG C-terminal domain-containing protein</fullName>
    </recommendedName>
</protein>
<evidence type="ECO:0000256" key="1">
    <source>
        <dbReference type="SAM" id="SignalP"/>
    </source>
</evidence>
<organism evidence="2 3">
    <name type="scientific">candidate division WOR-3 bacterium</name>
    <dbReference type="NCBI Taxonomy" id="2052148"/>
    <lineage>
        <taxon>Bacteria</taxon>
        <taxon>Bacteria division WOR-3</taxon>
    </lineage>
</organism>